<dbReference type="Pfam" id="PF04185">
    <property type="entry name" value="Phosphoesterase"/>
    <property type="match status" value="2"/>
</dbReference>
<evidence type="ECO:0000256" key="2">
    <source>
        <dbReference type="ARBA" id="ARBA00012018"/>
    </source>
</evidence>
<dbReference type="InterPro" id="IPR007312">
    <property type="entry name" value="Phosphoesterase"/>
</dbReference>
<evidence type="ECO:0000256" key="3">
    <source>
        <dbReference type="ARBA" id="ARBA00022801"/>
    </source>
</evidence>
<dbReference type="InterPro" id="IPR008475">
    <property type="entry name" value="PLipase_C_C"/>
</dbReference>
<dbReference type="SUPFAM" id="SSF53649">
    <property type="entry name" value="Alkaline phosphatase-like"/>
    <property type="match status" value="1"/>
</dbReference>
<feature type="domain" description="Bacterial phospholipase C C-terminal" evidence="4">
    <location>
        <begin position="637"/>
        <end position="741"/>
    </location>
</feature>
<dbReference type="InterPro" id="IPR019546">
    <property type="entry name" value="TAT_signal_bac_arc"/>
</dbReference>
<dbReference type="OrthoDB" id="980947at2"/>
<dbReference type="InterPro" id="IPR017767">
    <property type="entry name" value="PC-PLC"/>
</dbReference>
<organism evidence="5 6">
    <name type="scientific">Mucilaginibacter terrenus</name>
    <dbReference type="NCBI Taxonomy" id="2482727"/>
    <lineage>
        <taxon>Bacteria</taxon>
        <taxon>Pseudomonadati</taxon>
        <taxon>Bacteroidota</taxon>
        <taxon>Sphingobacteriia</taxon>
        <taxon>Sphingobacteriales</taxon>
        <taxon>Sphingobacteriaceae</taxon>
        <taxon>Mucilaginibacter</taxon>
    </lineage>
</organism>
<comment type="caution">
    <text evidence="5">The sequence shown here is derived from an EMBL/GenBank/DDBJ whole genome shotgun (WGS) entry which is preliminary data.</text>
</comment>
<evidence type="ECO:0000259" key="4">
    <source>
        <dbReference type="Pfam" id="PF05506"/>
    </source>
</evidence>
<dbReference type="AlphaFoldDB" id="A0A3E2NQW2"/>
<feature type="domain" description="Bacterial phospholipase C C-terminal" evidence="4">
    <location>
        <begin position="759"/>
        <end position="835"/>
    </location>
</feature>
<dbReference type="RefSeq" id="WP_117383864.1">
    <property type="nucleotide sequence ID" value="NZ_QWDE01000002.1"/>
</dbReference>
<dbReference type="Pfam" id="PF05506">
    <property type="entry name" value="PLipase_C_C"/>
    <property type="match status" value="2"/>
</dbReference>
<evidence type="ECO:0000256" key="1">
    <source>
        <dbReference type="ARBA" id="ARBA00009717"/>
    </source>
</evidence>
<sequence length="852" mass="96531">MSDTRREFLKKAAMLSGAAGLSSLLPPSIQKALAINPAKGSTWQDAEHVVILMQENRSFDHCFGTLKGVRGYNDPRAIDLPNGNPVWLQTDRKGDTYAPFHLDIKNTKATWMSSLPHSWTNQVDARNDGKFDKWLVEKQSGSKAYKDMPLTLGYHTRQDLPFNYALADAFTVCDQHFCSSLTGTTPNRLFLWSGTIRKDQNEDSQANVWNEDADFETLNWTTFPERLEEAGISWKCYQNELYVNVGFEGEQESWLSNFGDNPLEYFEQYHVKLHSKHLEYLKKKHALLPAQIAEAEKKLAALPPGDAHIDHLQLQLKQMRKDMENIKKDIHLTEAGTFDKLTDREKNIHKKAFDTNSKDDNYHKLTTLKYTDNGVAREVQVPKGDVLYQFREDVKTGKLPTVSWITAPENFSDHPSAPWYGAWYVSEVMDILTHNPEVWKKTIFILTYDENDGYFDHVPPFVAPHSHKPGTGKVSGGIDTQAEFVTMDQEKKRKEWDAKYYRENAIGLGYRVPMIIASPWSRGGWVNSEVFDHTSSLQFLEKFIKLKTGKDVKESNISNWRRTVCGDLTSAFRQYNGEQIPTPVFLDMDAYVKGIHKAKFKSLPTFKKLTDADVKTIKHNPRTSPIMAQQEKGIKHACALPYELYVDGGFNKAKNAVELTFKAGDKLFGKQAAGGAFNVYAPGKYASLHTPGTMEVVRTWSYAVTPGDTITDEWPLADFENGKYYLRVYGPNGFYREFKGDAKDPQINVDFAYQMVSNAANGNVALTFSIPGNHAPLTVEVTDNAYKTTAKQMTIHYESFAPQIMKIDLAKSFGWYDFSVKVKGYPDFAARYAGRVETGKPGFSDPLMGDMV</sequence>
<dbReference type="Proteomes" id="UP000260823">
    <property type="component" value="Unassembled WGS sequence"/>
</dbReference>
<dbReference type="PANTHER" id="PTHR31956:SF1">
    <property type="entry name" value="NON-SPECIFIC PHOSPHOLIPASE C1"/>
    <property type="match status" value="1"/>
</dbReference>
<dbReference type="PANTHER" id="PTHR31956">
    <property type="entry name" value="NON-SPECIFIC PHOSPHOLIPASE C4-RELATED"/>
    <property type="match status" value="1"/>
</dbReference>
<evidence type="ECO:0000313" key="6">
    <source>
        <dbReference type="Proteomes" id="UP000260823"/>
    </source>
</evidence>
<dbReference type="GO" id="GO:0016042">
    <property type="term" value="P:lipid catabolic process"/>
    <property type="evidence" value="ECO:0007669"/>
    <property type="project" value="InterPro"/>
</dbReference>
<dbReference type="GO" id="GO:0034480">
    <property type="term" value="F:phosphatidylcholine phospholipase C activity"/>
    <property type="evidence" value="ECO:0007669"/>
    <property type="project" value="UniProtKB-EC"/>
</dbReference>
<dbReference type="InterPro" id="IPR006311">
    <property type="entry name" value="TAT_signal"/>
</dbReference>
<comment type="similarity">
    <text evidence="1">Belongs to the bacterial phospholipase C family.</text>
</comment>
<gene>
    <name evidence="5" type="ORF">DYU05_14745</name>
</gene>
<keyword evidence="3" id="KW-0378">Hydrolase</keyword>
<dbReference type="PROSITE" id="PS51318">
    <property type="entry name" value="TAT"/>
    <property type="match status" value="1"/>
</dbReference>
<proteinExistence type="inferred from homology"/>
<dbReference type="Gene3D" id="3.40.720.10">
    <property type="entry name" value="Alkaline Phosphatase, subunit A"/>
    <property type="match status" value="2"/>
</dbReference>
<dbReference type="NCBIfam" id="TIGR03396">
    <property type="entry name" value="PC_PLC"/>
    <property type="match status" value="1"/>
</dbReference>
<dbReference type="EC" id="3.1.4.3" evidence="2"/>
<dbReference type="EMBL" id="QWDE01000002">
    <property type="protein sequence ID" value="RFZ83389.1"/>
    <property type="molecule type" value="Genomic_DNA"/>
</dbReference>
<keyword evidence="6" id="KW-1185">Reference proteome</keyword>
<evidence type="ECO:0000313" key="5">
    <source>
        <dbReference type="EMBL" id="RFZ83389.1"/>
    </source>
</evidence>
<accession>A0A3E2NQW2</accession>
<reference evidence="5 6" key="1">
    <citation type="submission" date="2018-08" db="EMBL/GenBank/DDBJ databases">
        <title>Mucilaginibacter terrae sp. nov., isolated from manganese diggings.</title>
        <authorList>
            <person name="Huang Y."/>
            <person name="Zhou Z."/>
        </authorList>
    </citation>
    <scope>NUCLEOTIDE SEQUENCE [LARGE SCALE GENOMIC DNA]</scope>
    <source>
        <strain evidence="5 6">ZH6</strain>
    </source>
</reference>
<dbReference type="InterPro" id="IPR017850">
    <property type="entry name" value="Alkaline_phosphatase_core_sf"/>
</dbReference>
<protein>
    <recommendedName>
        <fullName evidence="2">phospholipase C</fullName>
        <ecNumber evidence="2">3.1.4.3</ecNumber>
    </recommendedName>
</protein>
<name>A0A3E2NQW2_9SPHI</name>
<dbReference type="NCBIfam" id="TIGR01409">
    <property type="entry name" value="TAT_signal_seq"/>
    <property type="match status" value="1"/>
</dbReference>